<dbReference type="GO" id="GO:0030425">
    <property type="term" value="C:dendrite"/>
    <property type="evidence" value="ECO:0007669"/>
    <property type="project" value="UniProtKB-ARBA"/>
</dbReference>
<feature type="domain" description="Cadherin" evidence="23">
    <location>
        <begin position="1494"/>
        <end position="1609"/>
    </location>
</feature>
<feature type="compositionally biased region" description="Acidic residues" evidence="18">
    <location>
        <begin position="3229"/>
        <end position="3245"/>
    </location>
</feature>
<dbReference type="Proteomes" id="UP000076858">
    <property type="component" value="Unassembled WGS sequence"/>
</dbReference>
<dbReference type="FunFam" id="2.60.40.60:FF:000020">
    <property type="entry name" value="Dachsous cadherin-related 1b"/>
    <property type="match status" value="1"/>
</dbReference>
<dbReference type="GO" id="GO:0008013">
    <property type="term" value="F:beta-catenin binding"/>
    <property type="evidence" value="ECO:0007669"/>
    <property type="project" value="TreeGrafter"/>
</dbReference>
<feature type="domain" description="Cadherin" evidence="23">
    <location>
        <begin position="240"/>
        <end position="353"/>
    </location>
</feature>
<feature type="domain" description="Cadherin" evidence="23">
    <location>
        <begin position="1945"/>
        <end position="2068"/>
    </location>
</feature>
<comment type="subcellular location">
    <subcellularLocation>
        <location evidence="1 16">Cell membrane</location>
        <topology evidence="1 16">Single-pass type I membrane protein</topology>
    </subcellularLocation>
</comment>
<feature type="region of interest" description="Disordered" evidence="18">
    <location>
        <begin position="3226"/>
        <end position="3245"/>
    </location>
</feature>
<dbReference type="SMART" id="SM00179">
    <property type="entry name" value="EGF_CA"/>
    <property type="match status" value="2"/>
</dbReference>
<feature type="disulfide bond" evidence="15">
    <location>
        <begin position="2885"/>
        <end position="2894"/>
    </location>
</feature>
<dbReference type="Gene3D" id="2.60.40.60">
    <property type="entry name" value="Cadherins"/>
    <property type="match status" value="17"/>
</dbReference>
<dbReference type="FunFam" id="2.60.40.60:FF:000274">
    <property type="entry name" value="neural-cadherin isoform X9"/>
    <property type="match status" value="1"/>
</dbReference>
<gene>
    <name evidence="24" type="ORF">APZ42_019767</name>
</gene>
<evidence type="ECO:0000313" key="25">
    <source>
        <dbReference type="Proteomes" id="UP000076858"/>
    </source>
</evidence>
<feature type="domain" description="Cadherin" evidence="23">
    <location>
        <begin position="705"/>
        <end position="813"/>
    </location>
</feature>
<evidence type="ECO:0000259" key="22">
    <source>
        <dbReference type="PROSITE" id="PS50026"/>
    </source>
</evidence>
<evidence type="ECO:0000256" key="2">
    <source>
        <dbReference type="ARBA" id="ARBA00022475"/>
    </source>
</evidence>
<dbReference type="PROSITE" id="PS50026">
    <property type="entry name" value="EGF_3"/>
    <property type="match status" value="4"/>
</dbReference>
<feature type="domain" description="Cadherin" evidence="23">
    <location>
        <begin position="1722"/>
        <end position="1840"/>
    </location>
</feature>
<dbReference type="EMBL" id="LRGB01000944">
    <property type="protein sequence ID" value="KZS14449.1"/>
    <property type="molecule type" value="Genomic_DNA"/>
</dbReference>
<dbReference type="FunFam" id="2.60.40.60:FF:000058">
    <property type="entry name" value="FAT atypical cadherin 3"/>
    <property type="match status" value="1"/>
</dbReference>
<dbReference type="GO" id="GO:0016342">
    <property type="term" value="C:catenin complex"/>
    <property type="evidence" value="ECO:0007669"/>
    <property type="project" value="TreeGrafter"/>
</dbReference>
<dbReference type="PROSITE" id="PS50025">
    <property type="entry name" value="LAM_G_DOMAIN"/>
    <property type="match status" value="2"/>
</dbReference>
<dbReference type="GO" id="GO:0007424">
    <property type="term" value="P:open tracheal system development"/>
    <property type="evidence" value="ECO:0007669"/>
    <property type="project" value="UniProtKB-ARBA"/>
</dbReference>
<dbReference type="GO" id="GO:0005509">
    <property type="term" value="F:calcium ion binding"/>
    <property type="evidence" value="ECO:0007669"/>
    <property type="project" value="UniProtKB-UniRule"/>
</dbReference>
<dbReference type="InterPro" id="IPR000233">
    <property type="entry name" value="Cadherin_Y-type_LIR"/>
</dbReference>
<dbReference type="FunFam" id="2.60.40.60:FF:000182">
    <property type="entry name" value="Blast:Putative neural-cadherin 2"/>
    <property type="match status" value="1"/>
</dbReference>
<dbReference type="FunFam" id="2.60.40.60:FF:000209">
    <property type="entry name" value="neural-cadherin isoform X1"/>
    <property type="match status" value="1"/>
</dbReference>
<dbReference type="GO" id="GO:0016477">
    <property type="term" value="P:cell migration"/>
    <property type="evidence" value="ECO:0007669"/>
    <property type="project" value="TreeGrafter"/>
</dbReference>
<keyword evidence="2" id="KW-1003">Cell membrane</keyword>
<dbReference type="OrthoDB" id="6252479at2759"/>
<dbReference type="PROSITE" id="PS01186">
    <property type="entry name" value="EGF_2"/>
    <property type="match status" value="4"/>
</dbReference>
<evidence type="ECO:0000256" key="5">
    <source>
        <dbReference type="ARBA" id="ARBA00022723"/>
    </source>
</evidence>
<evidence type="ECO:0000256" key="11">
    <source>
        <dbReference type="ARBA" id="ARBA00023136"/>
    </source>
</evidence>
<dbReference type="CDD" id="cd00110">
    <property type="entry name" value="LamG"/>
    <property type="match status" value="2"/>
</dbReference>
<dbReference type="CDD" id="cd00054">
    <property type="entry name" value="EGF_CA"/>
    <property type="match status" value="3"/>
</dbReference>
<dbReference type="GO" id="GO:0045296">
    <property type="term" value="F:cadherin binding"/>
    <property type="evidence" value="ECO:0007669"/>
    <property type="project" value="TreeGrafter"/>
</dbReference>
<dbReference type="InterPro" id="IPR015919">
    <property type="entry name" value="Cadherin-like_sf"/>
</dbReference>
<dbReference type="GO" id="GO:0048589">
    <property type="term" value="P:developmental growth"/>
    <property type="evidence" value="ECO:0007669"/>
    <property type="project" value="UniProtKB-ARBA"/>
</dbReference>
<feature type="domain" description="EGF-like" evidence="22">
    <location>
        <begin position="2859"/>
        <end position="2895"/>
    </location>
</feature>
<dbReference type="GO" id="GO:0048056">
    <property type="term" value="P:R3/R4 cell differentiation"/>
    <property type="evidence" value="ECO:0007669"/>
    <property type="project" value="UniProtKB-ARBA"/>
</dbReference>
<evidence type="ECO:0000256" key="6">
    <source>
        <dbReference type="ARBA" id="ARBA00022729"/>
    </source>
</evidence>
<dbReference type="GO" id="GO:0016318">
    <property type="term" value="P:ommatidial rotation"/>
    <property type="evidence" value="ECO:0007669"/>
    <property type="project" value="UniProtKB-ARBA"/>
</dbReference>
<evidence type="ECO:0000256" key="15">
    <source>
        <dbReference type="PROSITE-ProRule" id="PRU00076"/>
    </source>
</evidence>
<feature type="domain" description="EGF-like" evidence="22">
    <location>
        <begin position="2321"/>
        <end position="2357"/>
    </location>
</feature>
<feature type="chain" id="PRO_5007854396" evidence="20">
    <location>
        <begin position="25"/>
        <end position="3245"/>
    </location>
</feature>
<dbReference type="Pfam" id="PF24811">
    <property type="entry name" value="Ig_Shg"/>
    <property type="match status" value="1"/>
</dbReference>
<evidence type="ECO:0000256" key="16">
    <source>
        <dbReference type="RuleBase" id="RU003318"/>
    </source>
</evidence>
<dbReference type="InterPro" id="IPR000152">
    <property type="entry name" value="EGF-type_Asp/Asn_hydroxyl_site"/>
</dbReference>
<feature type="domain" description="Cadherin" evidence="23">
    <location>
        <begin position="1452"/>
        <end position="1493"/>
    </location>
</feature>
<evidence type="ECO:0000256" key="17">
    <source>
        <dbReference type="RuleBase" id="RU004357"/>
    </source>
</evidence>
<dbReference type="SUPFAM" id="SSF49899">
    <property type="entry name" value="Concanavalin A-like lectins/glucanases"/>
    <property type="match status" value="2"/>
</dbReference>
<feature type="domain" description="Cadherin" evidence="23">
    <location>
        <begin position="924"/>
        <end position="1036"/>
    </location>
</feature>
<evidence type="ECO:0000256" key="18">
    <source>
        <dbReference type="SAM" id="MobiDB-lite"/>
    </source>
</evidence>
<dbReference type="CDD" id="cd00053">
    <property type="entry name" value="EGF"/>
    <property type="match status" value="1"/>
</dbReference>
<dbReference type="PROSITE" id="PS00022">
    <property type="entry name" value="EGF_1"/>
    <property type="match status" value="4"/>
</dbReference>
<evidence type="ECO:0000256" key="7">
    <source>
        <dbReference type="ARBA" id="ARBA00022737"/>
    </source>
</evidence>
<keyword evidence="5" id="KW-0479">Metal-binding</keyword>
<feature type="transmembrane region" description="Helical" evidence="19">
    <location>
        <begin position="3061"/>
        <end position="3082"/>
    </location>
</feature>
<feature type="disulfide bond" evidence="15">
    <location>
        <begin position="3036"/>
        <end position="3045"/>
    </location>
</feature>
<dbReference type="Pfam" id="PF02210">
    <property type="entry name" value="Laminin_G_2"/>
    <property type="match status" value="2"/>
</dbReference>
<dbReference type="Pfam" id="PF00028">
    <property type="entry name" value="Cadherin"/>
    <property type="match status" value="13"/>
</dbReference>
<evidence type="ECO:0000256" key="1">
    <source>
        <dbReference type="ARBA" id="ARBA00004251"/>
    </source>
</evidence>
<dbReference type="InterPro" id="IPR039808">
    <property type="entry name" value="Cadherin"/>
</dbReference>
<dbReference type="GO" id="GO:0000902">
    <property type="term" value="P:cell morphogenesis"/>
    <property type="evidence" value="ECO:0007669"/>
    <property type="project" value="UniProtKB-ARBA"/>
</dbReference>
<dbReference type="Gene3D" id="2.60.120.200">
    <property type="match status" value="2"/>
</dbReference>
<dbReference type="GO" id="GO:0044331">
    <property type="term" value="P:cell-cell adhesion mediated by cadherin"/>
    <property type="evidence" value="ECO:0007669"/>
    <property type="project" value="UniProtKB-ARBA"/>
</dbReference>
<feature type="domain" description="Cadherin" evidence="23">
    <location>
        <begin position="1116"/>
        <end position="1222"/>
    </location>
</feature>
<feature type="domain" description="Cadherin" evidence="23">
    <location>
        <begin position="1053"/>
        <end position="1106"/>
    </location>
</feature>
<dbReference type="GO" id="GO:0007156">
    <property type="term" value="P:homophilic cell adhesion via plasma membrane adhesion molecules"/>
    <property type="evidence" value="ECO:0007669"/>
    <property type="project" value="InterPro"/>
</dbReference>
<evidence type="ECO:0000259" key="21">
    <source>
        <dbReference type="PROSITE" id="PS50025"/>
    </source>
</evidence>
<dbReference type="InterPro" id="IPR002126">
    <property type="entry name" value="Cadherin-like_dom"/>
</dbReference>
<dbReference type="InterPro" id="IPR027397">
    <property type="entry name" value="Catenin-bd_sf"/>
</dbReference>
<dbReference type="FunFam" id="2.60.120.200:FF:000044">
    <property type="entry name" value="neural-cadherin isoform X1"/>
    <property type="match status" value="1"/>
</dbReference>
<dbReference type="FunFam" id="2.60.40.60:FF:000199">
    <property type="entry name" value="neural-cadherin isoform X1"/>
    <property type="match status" value="1"/>
</dbReference>
<dbReference type="FunFam" id="2.60.40.60:FF:000128">
    <property type="entry name" value="neural-cadherin isoform X2"/>
    <property type="match status" value="1"/>
</dbReference>
<keyword evidence="4 16" id="KW-0812">Transmembrane</keyword>
<dbReference type="FunFam" id="2.60.40.60:FF:000039">
    <property type="entry name" value="FAT atypical cadherin 3"/>
    <property type="match status" value="1"/>
</dbReference>
<dbReference type="Gene3D" id="2.10.25.10">
    <property type="entry name" value="Laminin"/>
    <property type="match status" value="3"/>
</dbReference>
<feature type="disulfide bond" evidence="15">
    <location>
        <begin position="2612"/>
        <end position="2621"/>
    </location>
</feature>
<feature type="domain" description="Laminin G" evidence="21">
    <location>
        <begin position="2625"/>
        <end position="2816"/>
    </location>
</feature>
<feature type="disulfide bond" evidence="15">
    <location>
        <begin position="2347"/>
        <end position="2356"/>
    </location>
</feature>
<evidence type="ECO:0000256" key="9">
    <source>
        <dbReference type="ARBA" id="ARBA00022889"/>
    </source>
</evidence>
<dbReference type="SMART" id="SM00181">
    <property type="entry name" value="EGF"/>
    <property type="match status" value="5"/>
</dbReference>
<dbReference type="PRINTS" id="PR00205">
    <property type="entry name" value="CADHERIN"/>
</dbReference>
<dbReference type="PROSITE" id="PS00010">
    <property type="entry name" value="ASX_HYDROXYL"/>
    <property type="match status" value="1"/>
</dbReference>
<dbReference type="SUPFAM" id="SSF57196">
    <property type="entry name" value="EGF/Laminin"/>
    <property type="match status" value="2"/>
</dbReference>
<protein>
    <submittedName>
        <fullName evidence="24">Putative Neural-cadherin 2</fullName>
    </submittedName>
</protein>
<feature type="signal peptide" evidence="20">
    <location>
        <begin position="1"/>
        <end position="24"/>
    </location>
</feature>
<dbReference type="InterPro" id="IPR056370">
    <property type="entry name" value="Shg-like_Ig-like"/>
</dbReference>
<organism evidence="24 25">
    <name type="scientific">Daphnia magna</name>
    <dbReference type="NCBI Taxonomy" id="35525"/>
    <lineage>
        <taxon>Eukaryota</taxon>
        <taxon>Metazoa</taxon>
        <taxon>Ecdysozoa</taxon>
        <taxon>Arthropoda</taxon>
        <taxon>Crustacea</taxon>
        <taxon>Branchiopoda</taxon>
        <taxon>Diplostraca</taxon>
        <taxon>Cladocera</taxon>
        <taxon>Anomopoda</taxon>
        <taxon>Daphniidae</taxon>
        <taxon>Daphnia</taxon>
    </lineage>
</organism>
<dbReference type="STRING" id="35525.A0A164XPT3"/>
<dbReference type="InterPro" id="IPR018097">
    <property type="entry name" value="EGF_Ca-bd_CS"/>
</dbReference>
<comment type="function">
    <text evidence="17">Cadherins are calcium-dependent cell adhesion proteins.</text>
</comment>
<dbReference type="GO" id="GO:0031175">
    <property type="term" value="P:neuron projection development"/>
    <property type="evidence" value="ECO:0007669"/>
    <property type="project" value="TreeGrafter"/>
</dbReference>
<dbReference type="GO" id="GO:0005911">
    <property type="term" value="C:cell-cell junction"/>
    <property type="evidence" value="ECO:0007669"/>
    <property type="project" value="UniProtKB-ARBA"/>
</dbReference>
<evidence type="ECO:0000256" key="14">
    <source>
        <dbReference type="PROSITE-ProRule" id="PRU00043"/>
    </source>
</evidence>
<keyword evidence="9 16" id="KW-0130">Cell adhesion</keyword>
<dbReference type="SMART" id="SM00282">
    <property type="entry name" value="LamG"/>
    <property type="match status" value="2"/>
</dbReference>
<sequence>MAAWTLGANLLFVLLRLFVLTAESKNVSHHNMQPTLRSLVVAHDVPAGFSIDRWASTSPEAEYKLLRSPFSDRFALVDNGLLMTTAKLDALIHHPQPLTLYLAEDGPSRKSTHAVQLYVVDRQHLIRFAKPTYRAHVTENAPAGTPVVVDGLFVMAENGSQVKFDIMSGGSDSFRIEKMENANCTNQTSARLVTRRPLDREIQSVYDLVVRAVSSHPPGTATCRVIISIDDVNDNRPIFSALEYHFEVPKTAMKYDRVGRVKAFDADGDHAIFRLTSASNSFVMIPQTGEIILIDAQLPSSNRTYVLQVTAKDRRDPGWETEQAARIFIRTADNEVDQDQEKHNVVKRRAPRALRPTKRIEFSEADGAPEGKLMFALDKPSEKERFKVRDDNPWVTVEPNGNVRVKRKWDYEELGPEKTIDFWVTITNSEGGAGGRFEVDERSGVVRTRGGEPFQLDMEYVLYVKAEDQNGRLDERRYQSTPEERLSIVGGKRPPQFYMPSYEAEIPENQKKDSDIISVRAKSFAEREIRYTLKATGQGAGTFNIGPTTGNVRLAKDLDFEDLRQPHVYQLQVTATEDSGGFSTSVELTIRVTDVNDNVPKFELPDYQAHNIDEDIPIGTSILKVKATDSDSGSNAEMEYSVSDDHFAIDSNGVISNGKQLDADNNNAYYEFTVTAKDKGESPKSGTATVRIYTKNKNDEEPKFSQGVYTPNVDENAGPNTLVTTVVASDKDGDNVRFGFVGGGTRSGQFVIEELTGVIRLHSGGISLDRDKYELNVTAIDDGACCGGTGLTHTSTAVVVVFITDVNDNKPVFSECSSYSPKVEEGAPNGSPVVRVQATDADKGVNGQVKYSIVQQPNQKGTKFTVDEETGEIFTNKVFDREGDDGKFVSVTVKATDQGDPSLEGVCSFTIEITDLNDNPPLFDRQKYVENVKQDTNIGTNILRVSASDEDADNNGAIVYNLTAYNSQDLEYFTILPESGWIVLIKPLDRDKFRLRVVAADRGDPPLWAEVDVELDVVDRNNKPPLWDLTNYGPIFVKENVTVGTVVTSVKARSTNFERGSMFNILTKRETYKLEAVAQDRGFPPLSRTVEVQIDVVDRANNPPVWDQVVYGPIFVKENKNVGDKVVSVKASSGIEGNPTVFYRLIRGSTAQTNKYDTFYLQQRADNGHTWADIKVNHPLDYENIKEYNLTIRVENNGVQQLASEATVYIVLEDVNDDIPLFTEREQETVLEGEPIGTGVTRVNAIDKDGTFPNNQVYYGIVDSPRNEGKDYFEINEQTGEIFTKVVFDREKQAAYALEVEARDGAPSARPNSNGLPNTVTKFIRIGIADKNDNPPYFDKTHYEAEVDENEDIQHTVLTVTAKDLDESSKIRYEITRGNLGGAFAVKNMTGAIYVAGPLDYETRKRYELRLVASDNLNENYTTVVIHVKDVNDNPPVFDRPTYEAQITEEDDRNLPKRILQYDLTLVASDSLNESVTRVVILIKDSNDLPPIFNQTMYTAHALEELADPLPFKLLQVTATDGDKDREQNIVYFLTGQGIDPDNPTNSKFDINRTTGEIYVLKPLDRDQPNGRPQWRFTVFAQDEKGEGLVGYADVQVNLKDINDNAPLFPHGVYLGNVTENGTAGMVVMTMTAVDYDDPNEGSNAKLTYSIEKNVIDENTGMPIFEIESETGVIKTAVPGLDREKTPDYSIQVVAMDGGGLKGTGTASIRVKDINDMPPQFTKSEWYTEVDETDGIALPDAPILTVTVHDEDETNKFHYKVIESSGFGADKFTMVRNNDGTGSLKVVQPLDYEDKLQRNGFRFMIQVNDKGEDNDNDKYHVAYCWVNVKLRDINDNKPLFEKANIETSVYENAEVGKSLETFRATDPDQGGKSKVSFAIDRASDRRRQFAINQNGTVTIQRHLDREDTPRHQVKILAIDDGVPPKTATATLTVIVQDINDNAPRFLKDYRPVLPEHMPPRKVIEILATDDDDRSKGNGPPFYFRLDPNADDEIRASFKIEHDPKGANGDGMAIVSSLRSFDREQQKEFHVPIVIKDSGNPAMSGTSTLTVIIGDVNDNKMQAGAKDIFVYNYMGQAPDTEVGRVYVYDLDDWDLPDKKFYWDTKEHPNFSLHQDTGMLTMRHGTRDGKYHLRFRVYDRKHTQVDVPANVTITVREITHEAVTSSGSIRIAGISDEDFIRIWDYKTQDIVKSKIDKLRDKLAQLLAVDRENVDIFSVQLRQQRPPITDIRFSAHGSPFYKPIKLNGIVLQYREEIEAEVGINITMVGINECLVENKACEGSCTNIMEVSTLPYLINANKTALVGVRIDIQPECTCGARNFTRDESCRNNPCHNGGRCIEGRYGVTCQCPSGYDGPRCQQTTRTFRGTGWAWYPALEMCESSHLSIEFLAKKPDGTLLYNGPMVPPETEETLISDFIALELESGNPRLLIDFGSGTLELKIKLNKTTHRLDDGDWHRLDIFWDTENVRMVLDLCRYATIYEPEDGTASVFNTSACEVKGVIPPFNEYLDVSSPLQIGGVSHASLDPSQFRWDHLPHGKGFSGCIRNFVHNSKIYDLAEPGMWQGSTPGCAPLDELCSGNEISGPGVTSFGRPVSSGCGEHGSCVGSLSEPRCECRPGWTGPGCNQETIPATFNPQSYVKYALSFEPVSFITAIQLRFRTREEHGELFRVSDQHAREYGILEIKDGRLRFRFNLNSLRTEEKDLWLTSITVNDGQWHTVKVSRYGSAAMLELDGGEGRRYNETFIFEGHQYMQVDKQEGVYAGGKAEYTGVRSYEVYGDYQKGCLDDIRLESKPLPLPPALNGTQWGQATTSHGVRRNCPSNNPCSNVICPLPFECNDLWMDYECSCGESKVMTLDGKGCIDRDECLTNPCLNGGMCINREPFYLCDCPDGYLGENCEFHQQGQIVRLSMGALAAILVCLLVILSEFSREITPNFLRKNKTKSVVCSVFLLLFSERQLGLTNVIKKLRFFFFRLFIFPFALDPAKLRTKNNLQNAFCPAGQTKYGSSCRDVDECAWRPCRRYGSTCVNYQDERGYECICPLGYMGKHCDLEVITSATITTSTDFIIAIIACLATLLLMVLIYVVYSRRRESTVRYAGPDDDVRENIINYEDEGGGEDDMTAYDITPLQIPIGGHGLGLGYDTMKGGKIPYHSPAPMMMSGEPNVGVFIDDHKRRADTDLNAPPYDDLRNYAYEGGGSTAGSLSSLASEDDEQDFDHLNGWGTRFQKLADMYGDGDSEEEEDEEEEDIH</sequence>
<evidence type="ECO:0000256" key="3">
    <source>
        <dbReference type="ARBA" id="ARBA00022536"/>
    </source>
</evidence>
<dbReference type="InterPro" id="IPR020894">
    <property type="entry name" value="Cadherin_CS"/>
</dbReference>
<evidence type="ECO:0000313" key="24">
    <source>
        <dbReference type="EMBL" id="KZS14449.1"/>
    </source>
</evidence>
<keyword evidence="11 19" id="KW-0472">Membrane</keyword>
<feature type="domain" description="Cadherin" evidence="23">
    <location>
        <begin position="498"/>
        <end position="602"/>
    </location>
</feature>
<proteinExistence type="predicted"/>
<evidence type="ECO:0000256" key="13">
    <source>
        <dbReference type="ARBA" id="ARBA00023180"/>
    </source>
</evidence>
<dbReference type="PANTHER" id="PTHR24027:SF438">
    <property type="entry name" value="CADHERIN 23"/>
    <property type="match status" value="1"/>
</dbReference>
<name>A0A164XPT3_9CRUS</name>
<dbReference type="InterPro" id="IPR013320">
    <property type="entry name" value="ConA-like_dom_sf"/>
</dbReference>
<keyword evidence="12 15" id="KW-1015">Disulfide bond</keyword>
<feature type="domain" description="EGF-like" evidence="22">
    <location>
        <begin position="3007"/>
        <end position="3046"/>
    </location>
</feature>
<feature type="domain" description="Cadherin" evidence="23">
    <location>
        <begin position="129"/>
        <end position="239"/>
    </location>
</feature>
<dbReference type="FunFam" id="2.60.40.60:FF:000213">
    <property type="entry name" value="neural-cadherin isoform X1"/>
    <property type="match status" value="1"/>
</dbReference>
<comment type="caution">
    <text evidence="15">Lacks conserved residue(s) required for the propagation of feature annotation.</text>
</comment>
<dbReference type="CDD" id="cd11304">
    <property type="entry name" value="Cadherin_repeat"/>
    <property type="match status" value="15"/>
</dbReference>
<feature type="domain" description="Cadherin" evidence="23">
    <location>
        <begin position="1610"/>
        <end position="1721"/>
    </location>
</feature>
<dbReference type="SMART" id="SM00112">
    <property type="entry name" value="CA"/>
    <property type="match status" value="15"/>
</dbReference>
<keyword evidence="6 20" id="KW-0732">Signal</keyword>
<keyword evidence="8 14" id="KW-0106">Calcium</keyword>
<dbReference type="Gene3D" id="4.10.900.10">
    <property type="entry name" value="TCF3-CBD (Catenin binding domain)"/>
    <property type="match status" value="1"/>
</dbReference>
<keyword evidence="7" id="KW-0677">Repeat</keyword>
<evidence type="ECO:0000256" key="8">
    <source>
        <dbReference type="ARBA" id="ARBA00022837"/>
    </source>
</evidence>
<evidence type="ECO:0000256" key="19">
    <source>
        <dbReference type="SAM" id="Phobius"/>
    </source>
</evidence>
<dbReference type="FunFam" id="2.60.40.60:FF:000192">
    <property type="entry name" value="neural-cadherin isoform X8"/>
    <property type="match status" value="1"/>
</dbReference>
<feature type="domain" description="Cadherin" evidence="23">
    <location>
        <begin position="604"/>
        <end position="704"/>
    </location>
</feature>
<dbReference type="GO" id="GO:0050769">
    <property type="term" value="P:positive regulation of neurogenesis"/>
    <property type="evidence" value="ECO:0007669"/>
    <property type="project" value="UniProtKB-ARBA"/>
</dbReference>
<dbReference type="Pfam" id="PF01049">
    <property type="entry name" value="CADH_Y-type_LIR"/>
    <property type="match status" value="1"/>
</dbReference>
<dbReference type="InterPro" id="IPR001881">
    <property type="entry name" value="EGF-like_Ca-bd_dom"/>
</dbReference>
<dbReference type="InterPro" id="IPR000742">
    <property type="entry name" value="EGF"/>
</dbReference>
<dbReference type="InterPro" id="IPR001791">
    <property type="entry name" value="Laminin_G"/>
</dbReference>
<accession>A0A164XPT3</accession>
<dbReference type="PANTHER" id="PTHR24027">
    <property type="entry name" value="CADHERIN-23"/>
    <property type="match status" value="1"/>
</dbReference>
<dbReference type="Pfam" id="PF00008">
    <property type="entry name" value="EGF"/>
    <property type="match status" value="2"/>
</dbReference>
<feature type="domain" description="Cadherin" evidence="23">
    <location>
        <begin position="1339"/>
        <end position="1438"/>
    </location>
</feature>
<dbReference type="FunFam" id="2.10.25.10:FF:000012">
    <property type="entry name" value="Delta-like protein"/>
    <property type="match status" value="1"/>
</dbReference>
<dbReference type="PROSITE" id="PS01187">
    <property type="entry name" value="EGF_CA"/>
    <property type="match status" value="1"/>
</dbReference>
<keyword evidence="10 19" id="KW-1133">Transmembrane helix</keyword>
<dbReference type="FunFam" id="4.10.900.10:FF:000001">
    <property type="entry name" value="Cadherin 2"/>
    <property type="match status" value="1"/>
</dbReference>
<dbReference type="FunFam" id="2.60.120.200:FF:000040">
    <property type="entry name" value="neural-cadherin isoform X1"/>
    <property type="match status" value="1"/>
</dbReference>
<dbReference type="FunFam" id="2.60.40.60:FF:000013">
    <property type="entry name" value="Cadherin EGF LAG seven-pass G-type receptor"/>
    <property type="match status" value="1"/>
</dbReference>
<keyword evidence="13" id="KW-0325">Glycoprotein</keyword>
<dbReference type="SUPFAM" id="SSF49313">
    <property type="entry name" value="Cadherin-like"/>
    <property type="match status" value="16"/>
</dbReference>
<feature type="domain" description="Cadherin" evidence="23">
    <location>
        <begin position="1841"/>
        <end position="1945"/>
    </location>
</feature>
<evidence type="ECO:0000256" key="4">
    <source>
        <dbReference type="ARBA" id="ARBA00022692"/>
    </source>
</evidence>
<dbReference type="FunFam" id="2.60.40.60:FF:000112">
    <property type="entry name" value="neural-cadherin isoform X1"/>
    <property type="match status" value="1"/>
</dbReference>
<dbReference type="PROSITE" id="PS50268">
    <property type="entry name" value="CADHERIN_2"/>
    <property type="match status" value="17"/>
</dbReference>
<feature type="domain" description="Cadherin" evidence="23">
    <location>
        <begin position="1222"/>
        <end position="1338"/>
    </location>
</feature>
<comment type="caution">
    <text evidence="24">The sequence shown here is derived from an EMBL/GenBank/DDBJ whole genome shotgun (WGS) entry which is preliminary data.</text>
</comment>
<reference evidence="24 25" key="1">
    <citation type="submission" date="2016-03" db="EMBL/GenBank/DDBJ databases">
        <title>EvidentialGene: Evidence-directed Construction of Genes on Genomes.</title>
        <authorList>
            <person name="Gilbert D.G."/>
            <person name="Choi J.-H."/>
            <person name="Mockaitis K."/>
            <person name="Colbourne J."/>
            <person name="Pfrender M."/>
        </authorList>
    </citation>
    <scope>NUCLEOTIDE SEQUENCE [LARGE SCALE GENOMIC DNA]</scope>
    <source>
        <strain evidence="24 25">Xinb3</strain>
        <tissue evidence="24">Complete organism</tissue>
    </source>
</reference>
<keyword evidence="25" id="KW-1185">Reference proteome</keyword>
<keyword evidence="3 15" id="KW-0245">EGF-like domain</keyword>
<evidence type="ECO:0000259" key="23">
    <source>
        <dbReference type="PROSITE" id="PS50268"/>
    </source>
</evidence>
<dbReference type="FunFam" id="2.10.25.10:FF:000312">
    <property type="entry name" value="neural-cadherin isoform X10"/>
    <property type="match status" value="1"/>
</dbReference>
<feature type="domain" description="EGF-like" evidence="22">
    <location>
        <begin position="2587"/>
        <end position="2622"/>
    </location>
</feature>
<dbReference type="PROSITE" id="PS00232">
    <property type="entry name" value="CADHERIN_1"/>
    <property type="match status" value="7"/>
</dbReference>
<feature type="domain" description="Laminin G" evidence="21">
    <location>
        <begin position="2358"/>
        <end position="2567"/>
    </location>
</feature>
<evidence type="ECO:0000256" key="12">
    <source>
        <dbReference type="ARBA" id="ARBA00023157"/>
    </source>
</evidence>
<evidence type="ECO:0000256" key="20">
    <source>
        <dbReference type="SAM" id="SignalP"/>
    </source>
</evidence>
<dbReference type="GO" id="GO:0030855">
    <property type="term" value="P:epithelial cell differentiation"/>
    <property type="evidence" value="ECO:0007669"/>
    <property type="project" value="UniProtKB-ARBA"/>
</dbReference>
<feature type="domain" description="Cadherin" evidence="23">
    <location>
        <begin position="815"/>
        <end position="923"/>
    </location>
</feature>
<evidence type="ECO:0000256" key="10">
    <source>
        <dbReference type="ARBA" id="ARBA00022989"/>
    </source>
</evidence>